<dbReference type="GO" id="GO:0032259">
    <property type="term" value="P:methylation"/>
    <property type="evidence" value="ECO:0007669"/>
    <property type="project" value="UniProtKB-KW"/>
</dbReference>
<dbReference type="InterPro" id="IPR011146">
    <property type="entry name" value="HIT-like"/>
</dbReference>
<evidence type="ECO:0000256" key="1">
    <source>
        <dbReference type="PROSITE-ProRule" id="PRU00464"/>
    </source>
</evidence>
<proteinExistence type="predicted"/>
<dbReference type="EC" id="2.1.1.-" evidence="4"/>
<dbReference type="GO" id="GO:0008168">
    <property type="term" value="F:methyltransferase activity"/>
    <property type="evidence" value="ECO:0007669"/>
    <property type="project" value="UniProtKB-KW"/>
</dbReference>
<evidence type="ECO:0000259" key="3">
    <source>
        <dbReference type="PROSITE" id="PS51084"/>
    </source>
</evidence>
<comment type="caution">
    <text evidence="1">Lacks conserved residue(s) required for the propagation of feature annotation.</text>
</comment>
<dbReference type="SUPFAM" id="SSF54197">
    <property type="entry name" value="HIT-like"/>
    <property type="match status" value="1"/>
</dbReference>
<feature type="domain" description="HIT" evidence="3">
    <location>
        <begin position="7"/>
        <end position="115"/>
    </location>
</feature>
<keyword evidence="4" id="KW-0489">Methyltransferase</keyword>
<name>A0ABV6RAQ5_9MICO</name>
<evidence type="ECO:0000256" key="2">
    <source>
        <dbReference type="SAM" id="MobiDB-lite"/>
    </source>
</evidence>
<dbReference type="Gene3D" id="3.30.428.10">
    <property type="entry name" value="HIT-like"/>
    <property type="match status" value="1"/>
</dbReference>
<dbReference type="EMBL" id="JBHLSV010000003">
    <property type="protein sequence ID" value="MFC0672973.1"/>
    <property type="molecule type" value="Genomic_DNA"/>
</dbReference>
<dbReference type="Pfam" id="PF01230">
    <property type="entry name" value="HIT"/>
    <property type="match status" value="1"/>
</dbReference>
<keyword evidence="5" id="KW-1185">Reference proteome</keyword>
<accession>A0ABV6RAQ5</accession>
<keyword evidence="4" id="KW-0808">Transferase</keyword>
<gene>
    <name evidence="4" type="ORF">ACFFF6_03265</name>
</gene>
<evidence type="ECO:0000313" key="5">
    <source>
        <dbReference type="Proteomes" id="UP001589793"/>
    </source>
</evidence>
<dbReference type="Proteomes" id="UP001589793">
    <property type="component" value="Unassembled WGS sequence"/>
</dbReference>
<sequence>MTWREDRVGAALAGTNPTVLAELDAAFAVIGDVQFLPGYTLALTRTPGADRLTDLPRAERLQYLSDVELIAAAVEAVCAGRDPAFRRVNIEILGNADAFLHAHIWPRYDWEPAELVRRPVWLYPRERWADPAQMLGPRHEDVRCSLAAEIGRLSGRDERGPSDAPTRRPADGPADPASRAPAPHGS</sequence>
<feature type="region of interest" description="Disordered" evidence="2">
    <location>
        <begin position="150"/>
        <end position="186"/>
    </location>
</feature>
<dbReference type="RefSeq" id="WP_376978177.1">
    <property type="nucleotide sequence ID" value="NZ_JBHLSV010000003.1"/>
</dbReference>
<organism evidence="4 5">
    <name type="scientific">Brachybacterium hainanense</name>
    <dbReference type="NCBI Taxonomy" id="1541174"/>
    <lineage>
        <taxon>Bacteria</taxon>
        <taxon>Bacillati</taxon>
        <taxon>Actinomycetota</taxon>
        <taxon>Actinomycetes</taxon>
        <taxon>Micrococcales</taxon>
        <taxon>Dermabacteraceae</taxon>
        <taxon>Brachybacterium</taxon>
    </lineage>
</organism>
<dbReference type="InterPro" id="IPR036265">
    <property type="entry name" value="HIT-like_sf"/>
</dbReference>
<protein>
    <submittedName>
        <fullName evidence="4">HIT family protein</fullName>
        <ecNumber evidence="4">2.1.1.-</ecNumber>
    </submittedName>
</protein>
<evidence type="ECO:0000313" key="4">
    <source>
        <dbReference type="EMBL" id="MFC0672973.1"/>
    </source>
</evidence>
<reference evidence="4 5" key="1">
    <citation type="submission" date="2024-09" db="EMBL/GenBank/DDBJ databases">
        <authorList>
            <person name="Sun Q."/>
            <person name="Mori K."/>
        </authorList>
    </citation>
    <scope>NUCLEOTIDE SEQUENCE [LARGE SCALE GENOMIC DNA]</scope>
    <source>
        <strain evidence="4 5">CICC 10874</strain>
    </source>
</reference>
<dbReference type="PROSITE" id="PS51084">
    <property type="entry name" value="HIT_2"/>
    <property type="match status" value="1"/>
</dbReference>
<feature type="compositionally biased region" description="Basic and acidic residues" evidence="2">
    <location>
        <begin position="154"/>
        <end position="170"/>
    </location>
</feature>
<comment type="caution">
    <text evidence="4">The sequence shown here is derived from an EMBL/GenBank/DDBJ whole genome shotgun (WGS) entry which is preliminary data.</text>
</comment>